<dbReference type="Proteomes" id="UP000238730">
    <property type="component" value="Unassembled WGS sequence"/>
</dbReference>
<dbReference type="InterPro" id="IPR022172">
    <property type="entry name" value="DUF3703"/>
</dbReference>
<evidence type="ECO:0000313" key="2">
    <source>
        <dbReference type="Proteomes" id="UP000238730"/>
    </source>
</evidence>
<dbReference type="Pfam" id="PF12487">
    <property type="entry name" value="DUF3703"/>
    <property type="match status" value="1"/>
</dbReference>
<proteinExistence type="predicted"/>
<evidence type="ECO:0000313" key="1">
    <source>
        <dbReference type="EMBL" id="PQJ62696.1"/>
    </source>
</evidence>
<name>A0A2S7VKL9_PHOAN</name>
<comment type="caution">
    <text evidence="1">The sequence shown here is derived from an EMBL/GenBank/DDBJ whole genome shotgun (WGS) entry which is preliminary data.</text>
</comment>
<dbReference type="RefSeq" id="WP_005364552.1">
    <property type="nucleotide sequence ID" value="NZ_JAKJTG010000014.1"/>
</dbReference>
<organism evidence="1 2">
    <name type="scientific">Photobacterium angustum</name>
    <dbReference type="NCBI Taxonomy" id="661"/>
    <lineage>
        <taxon>Bacteria</taxon>
        <taxon>Pseudomonadati</taxon>
        <taxon>Pseudomonadota</taxon>
        <taxon>Gammaproteobacteria</taxon>
        <taxon>Vibrionales</taxon>
        <taxon>Vibrionaceae</taxon>
        <taxon>Photobacterium</taxon>
    </lineage>
</organism>
<dbReference type="AlphaFoldDB" id="A0A2S7VKL9"/>
<sequence>MLNRFSQNISYAVIKELSLARKARRNKDVVLEFSHLENAHVLGQHSTYWHTRIHCHMLYWARRNGDSQELRGQLLRVFGALTKTAVGLVPEGNTGGSNVSPFKRLPISALHQQQIIRAKQM</sequence>
<accession>A0A2S7VKL9</accession>
<gene>
    <name evidence="1" type="ORF">BTO08_20970</name>
</gene>
<reference evidence="1 2" key="1">
    <citation type="submission" date="2016-12" db="EMBL/GenBank/DDBJ databases">
        <title>Diversity of luminous bacteria.</title>
        <authorList>
            <person name="Yoshizawa S."/>
            <person name="Kogure K."/>
        </authorList>
    </citation>
    <scope>NUCLEOTIDE SEQUENCE [LARGE SCALE GENOMIC DNA]</scope>
    <source>
        <strain evidence="1 2">LC1-200</strain>
    </source>
</reference>
<evidence type="ECO:0008006" key="3">
    <source>
        <dbReference type="Google" id="ProtNLM"/>
    </source>
</evidence>
<dbReference type="EMBL" id="MSCJ01000003">
    <property type="protein sequence ID" value="PQJ62696.1"/>
    <property type="molecule type" value="Genomic_DNA"/>
</dbReference>
<protein>
    <recommendedName>
        <fullName evidence="3">DUF3703 domain-containing protein</fullName>
    </recommendedName>
</protein>
<dbReference type="OrthoDB" id="9799416at2"/>